<evidence type="ECO:0000313" key="1">
    <source>
        <dbReference type="EMBL" id="KKM25367.1"/>
    </source>
</evidence>
<comment type="caution">
    <text evidence="1">The sequence shown here is derived from an EMBL/GenBank/DDBJ whole genome shotgun (WGS) entry which is preliminary data.</text>
</comment>
<dbReference type="EMBL" id="LAZR01012733">
    <property type="protein sequence ID" value="KKM25367.1"/>
    <property type="molecule type" value="Genomic_DNA"/>
</dbReference>
<accession>A0A0F9ID14</accession>
<reference evidence="1" key="1">
    <citation type="journal article" date="2015" name="Nature">
        <title>Complex archaea that bridge the gap between prokaryotes and eukaryotes.</title>
        <authorList>
            <person name="Spang A."/>
            <person name="Saw J.H."/>
            <person name="Jorgensen S.L."/>
            <person name="Zaremba-Niedzwiedzka K."/>
            <person name="Martijn J."/>
            <person name="Lind A.E."/>
            <person name="van Eijk R."/>
            <person name="Schleper C."/>
            <person name="Guy L."/>
            <person name="Ettema T.J."/>
        </authorList>
    </citation>
    <scope>NUCLEOTIDE SEQUENCE</scope>
</reference>
<proteinExistence type="predicted"/>
<dbReference type="AlphaFoldDB" id="A0A0F9ID14"/>
<name>A0A0F9ID14_9ZZZZ</name>
<dbReference type="PROSITE" id="PS51257">
    <property type="entry name" value="PROKAR_LIPOPROTEIN"/>
    <property type="match status" value="1"/>
</dbReference>
<sequence>MTGQQYKLRRKIAVIVTCMFLSGCIWSKPIKEDAPPPPIVSAEQWEECNKVKTRPEWDEKQCSGNWPLYW</sequence>
<gene>
    <name evidence="1" type="ORF">LCGC14_1595730</name>
</gene>
<protein>
    <recommendedName>
        <fullName evidence="2">Lipoprotein</fullName>
    </recommendedName>
</protein>
<evidence type="ECO:0008006" key="2">
    <source>
        <dbReference type="Google" id="ProtNLM"/>
    </source>
</evidence>
<organism evidence="1">
    <name type="scientific">marine sediment metagenome</name>
    <dbReference type="NCBI Taxonomy" id="412755"/>
    <lineage>
        <taxon>unclassified sequences</taxon>
        <taxon>metagenomes</taxon>
        <taxon>ecological metagenomes</taxon>
    </lineage>
</organism>